<evidence type="ECO:0000313" key="3">
    <source>
        <dbReference type="EMBL" id="CAJ0956107.1"/>
    </source>
</evidence>
<feature type="domain" description="Putative WW-binding" evidence="2">
    <location>
        <begin position="99"/>
        <end position="132"/>
    </location>
</feature>
<evidence type="ECO:0000256" key="1">
    <source>
        <dbReference type="SAM" id="MobiDB-lite"/>
    </source>
</evidence>
<keyword evidence="4" id="KW-1185">Reference proteome</keyword>
<accession>A0ABN9M0Y5</accession>
<reference evidence="3" key="1">
    <citation type="submission" date="2023-07" db="EMBL/GenBank/DDBJ databases">
        <authorList>
            <person name="Stuckert A."/>
        </authorList>
    </citation>
    <scope>NUCLEOTIDE SEQUENCE</scope>
</reference>
<name>A0ABN9M0Y5_9NEOB</name>
<comment type="caution">
    <text evidence="3">The sequence shown here is derived from an EMBL/GenBank/DDBJ whole genome shotgun (WGS) entry which is preliminary data.</text>
</comment>
<feature type="region of interest" description="Disordered" evidence="1">
    <location>
        <begin position="121"/>
        <end position="142"/>
    </location>
</feature>
<sequence length="142" mass="15735">MAKRKCEQPLIAVLPPCKRPLCELPPYPRHCPPHAMQVSAKRKRKPEPEAIPSPDCGRPPPRDGTPDPSHPSSKKPRPAENQCTTAAAYQCQKDEAFREYNSFHFWRSPLPDVDFSELVAGTCDGDKQPSSAGTEALEEMDG</sequence>
<evidence type="ECO:0000259" key="2">
    <source>
        <dbReference type="Pfam" id="PF15017"/>
    </source>
</evidence>
<dbReference type="EMBL" id="CAUEEQ010041211">
    <property type="protein sequence ID" value="CAJ0956107.1"/>
    <property type="molecule type" value="Genomic_DNA"/>
</dbReference>
<feature type="region of interest" description="Disordered" evidence="1">
    <location>
        <begin position="28"/>
        <end position="86"/>
    </location>
</feature>
<dbReference type="InterPro" id="IPR033461">
    <property type="entry name" value="WRNPLPNID"/>
</dbReference>
<proteinExistence type="predicted"/>
<evidence type="ECO:0000313" key="4">
    <source>
        <dbReference type="Proteomes" id="UP001176940"/>
    </source>
</evidence>
<dbReference type="Proteomes" id="UP001176940">
    <property type="component" value="Unassembled WGS sequence"/>
</dbReference>
<protein>
    <recommendedName>
        <fullName evidence="2">Putative WW-binding domain-containing protein</fullName>
    </recommendedName>
</protein>
<dbReference type="Pfam" id="PF15017">
    <property type="entry name" value="WRNPLPNID"/>
    <property type="match status" value="1"/>
</dbReference>
<gene>
    <name evidence="3" type="ORF">RIMI_LOCUS15367218</name>
</gene>
<organism evidence="3 4">
    <name type="scientific">Ranitomeya imitator</name>
    <name type="common">mimic poison frog</name>
    <dbReference type="NCBI Taxonomy" id="111125"/>
    <lineage>
        <taxon>Eukaryota</taxon>
        <taxon>Metazoa</taxon>
        <taxon>Chordata</taxon>
        <taxon>Craniata</taxon>
        <taxon>Vertebrata</taxon>
        <taxon>Euteleostomi</taxon>
        <taxon>Amphibia</taxon>
        <taxon>Batrachia</taxon>
        <taxon>Anura</taxon>
        <taxon>Neobatrachia</taxon>
        <taxon>Hyloidea</taxon>
        <taxon>Dendrobatidae</taxon>
        <taxon>Dendrobatinae</taxon>
        <taxon>Ranitomeya</taxon>
    </lineage>
</organism>